<keyword evidence="2" id="KW-1185">Reference proteome</keyword>
<accession>B5H0D0</accession>
<dbReference type="eggNOG" id="ENOG50346SW">
    <property type="taxonomic scope" value="Bacteria"/>
</dbReference>
<dbReference type="OrthoDB" id="4257528at2"/>
<protein>
    <submittedName>
        <fullName evidence="1">Uncharacterized protein</fullName>
    </submittedName>
</protein>
<name>B5H0D0_STRCL</name>
<evidence type="ECO:0000313" key="1">
    <source>
        <dbReference type="EMBL" id="EFG10247.1"/>
    </source>
</evidence>
<reference evidence="1 2" key="1">
    <citation type="journal article" date="2010" name="Genome Biol. Evol.">
        <title>The sequence of a 1.8-mb bacterial linear plasmid reveals a rich evolutionary reservoir of secondary metabolic pathways.</title>
        <authorList>
            <person name="Medema M.H."/>
            <person name="Trefzer A."/>
            <person name="Kovalchuk A."/>
            <person name="van den Berg M."/>
            <person name="Mueller U."/>
            <person name="Heijne W."/>
            <person name="Wu L."/>
            <person name="Alam M.T."/>
            <person name="Ronning C.M."/>
            <person name="Nierman W.C."/>
            <person name="Bovenberg R.A.L."/>
            <person name="Breitling R."/>
            <person name="Takano E."/>
        </authorList>
    </citation>
    <scope>NUCLEOTIDE SEQUENCE [LARGE SCALE GENOMIC DNA]</scope>
    <source>
        <strain evidence="2">ATCC 27064 / DSM 738 / JCM 4710 / NBRC 13307 / NCIMB 12785 / NRRL 3585 / VKM Ac-602</strain>
    </source>
</reference>
<proteinExistence type="predicted"/>
<dbReference type="AlphaFoldDB" id="B5H0D0"/>
<organism evidence="1 2">
    <name type="scientific">Streptomyces clavuligerus</name>
    <dbReference type="NCBI Taxonomy" id="1901"/>
    <lineage>
        <taxon>Bacteria</taxon>
        <taxon>Bacillati</taxon>
        <taxon>Actinomycetota</taxon>
        <taxon>Actinomycetes</taxon>
        <taxon>Kitasatosporales</taxon>
        <taxon>Streptomycetaceae</taxon>
        <taxon>Streptomyces</taxon>
    </lineage>
</organism>
<dbReference type="EMBL" id="CM000913">
    <property type="protein sequence ID" value="EFG10247.1"/>
    <property type="molecule type" value="Genomic_DNA"/>
</dbReference>
<gene>
    <name evidence="1" type="ORF">SCLAV_5175</name>
</gene>
<sequence>MVGAVGAPDGSRRAELEQRRVRAVIPTPLVPVPIPDRVAVLIGACMPERVLRAEIEAECAVREVHRFHGPLCDEDRADREQALSQLARANKVLGAYHPRLVIGPRRPR</sequence>
<dbReference type="Proteomes" id="UP000002357">
    <property type="component" value="Chromosome"/>
</dbReference>
<evidence type="ECO:0000313" key="2">
    <source>
        <dbReference type="Proteomes" id="UP000002357"/>
    </source>
</evidence>